<gene>
    <name evidence="1" type="ORF">ACFHYQ_27100</name>
</gene>
<evidence type="ECO:0000313" key="2">
    <source>
        <dbReference type="Proteomes" id="UP001589870"/>
    </source>
</evidence>
<dbReference type="Proteomes" id="UP001589870">
    <property type="component" value="Unassembled WGS sequence"/>
</dbReference>
<organism evidence="1 2">
    <name type="scientific">Sphaerimonospora cavernae</name>
    <dbReference type="NCBI Taxonomy" id="1740611"/>
    <lineage>
        <taxon>Bacteria</taxon>
        <taxon>Bacillati</taxon>
        <taxon>Actinomycetota</taxon>
        <taxon>Actinomycetes</taxon>
        <taxon>Streptosporangiales</taxon>
        <taxon>Streptosporangiaceae</taxon>
        <taxon>Sphaerimonospora</taxon>
    </lineage>
</organism>
<dbReference type="InterPro" id="IPR012964">
    <property type="entry name" value="DUF1702"/>
</dbReference>
<keyword evidence="2" id="KW-1185">Reference proteome</keyword>
<sequence length="332" mass="36032">MAKLIGSVRRLLLAPSLADVTFDARGFPGPATEATRRLEAIPQAVVCGFEWGIDAADQWEIERRLSMVDQELRGFAYEGATMAFTILDAMGGGRGRRTRDLLLGPGRPHIFLTYIGIGFAMARLPRPLWRKVMPDLSGSAYHPTMSWLAVDGYGFDRAYFDTRRWVDEQRVPEPYPWEGSPGYFTRAVDQGIGRALWFIHGARAADVATAVGRFASHRQADLWSGVGLAAVFAGGCGADALATLRRTAGEHHAELAQGAVFAAKARDYAGFVPPHTEVAASALAGLSVRDAVALADDTAVEPTAPGPVPPYELWRTRVRARFELANQIGRPG</sequence>
<dbReference type="RefSeq" id="WP_394303973.1">
    <property type="nucleotide sequence ID" value="NZ_JBHMQT010000059.1"/>
</dbReference>
<accession>A0ABV6UCT8</accession>
<protein>
    <submittedName>
        <fullName evidence="1">DUF1702 family protein</fullName>
    </submittedName>
</protein>
<dbReference type="Pfam" id="PF08012">
    <property type="entry name" value="DUF1702"/>
    <property type="match status" value="1"/>
</dbReference>
<comment type="caution">
    <text evidence="1">The sequence shown here is derived from an EMBL/GenBank/DDBJ whole genome shotgun (WGS) entry which is preliminary data.</text>
</comment>
<name>A0ABV6UCT8_9ACTN</name>
<reference evidence="1 2" key="1">
    <citation type="submission" date="2024-09" db="EMBL/GenBank/DDBJ databases">
        <authorList>
            <person name="Sun Q."/>
            <person name="Mori K."/>
        </authorList>
    </citation>
    <scope>NUCLEOTIDE SEQUENCE [LARGE SCALE GENOMIC DNA]</scope>
    <source>
        <strain evidence="1 2">TBRC 1851</strain>
    </source>
</reference>
<evidence type="ECO:0000313" key="1">
    <source>
        <dbReference type="EMBL" id="MFC0865972.1"/>
    </source>
</evidence>
<dbReference type="EMBL" id="JBHMQT010000059">
    <property type="protein sequence ID" value="MFC0865972.1"/>
    <property type="molecule type" value="Genomic_DNA"/>
</dbReference>
<proteinExistence type="predicted"/>